<organism evidence="1 2">
    <name type="scientific">Nocardioides dokdonensis FR1436</name>
    <dbReference type="NCBI Taxonomy" id="1300347"/>
    <lineage>
        <taxon>Bacteria</taxon>
        <taxon>Bacillati</taxon>
        <taxon>Actinomycetota</taxon>
        <taxon>Actinomycetes</taxon>
        <taxon>Propionibacteriales</taxon>
        <taxon>Nocardioidaceae</taxon>
        <taxon>Nocardioides</taxon>
    </lineage>
</organism>
<gene>
    <name evidence="1" type="ORF">I601_1370</name>
</gene>
<dbReference type="STRING" id="1300347.I601_1370"/>
<keyword evidence="2" id="KW-1185">Reference proteome</keyword>
<reference evidence="1 2" key="1">
    <citation type="submission" date="2016-03" db="EMBL/GenBank/DDBJ databases">
        <title>Complete genome sequence of a soil Actinobacterium, Nocardioides dokdonensis FR1436.</title>
        <authorList>
            <person name="Kwon S.-K."/>
            <person name="Kim K."/>
            <person name="Kim J.F."/>
        </authorList>
    </citation>
    <scope>NUCLEOTIDE SEQUENCE [LARGE SCALE GENOMIC DNA]</scope>
    <source>
        <strain evidence="1 2">FR1436</strain>
    </source>
</reference>
<dbReference type="Proteomes" id="UP000077868">
    <property type="component" value="Chromosome"/>
</dbReference>
<dbReference type="InterPro" id="IPR027417">
    <property type="entry name" value="P-loop_NTPase"/>
</dbReference>
<protein>
    <recommendedName>
        <fullName evidence="3">Sulfotransferase family protein</fullName>
    </recommendedName>
</protein>
<dbReference type="RefSeq" id="WP_068107638.1">
    <property type="nucleotide sequence ID" value="NZ_CP015079.1"/>
</dbReference>
<name>A0A1A9GHK7_9ACTN</name>
<proteinExistence type="predicted"/>
<dbReference type="KEGG" id="ndk:I601_1370"/>
<evidence type="ECO:0008006" key="3">
    <source>
        <dbReference type="Google" id="ProtNLM"/>
    </source>
</evidence>
<sequence>MSERVLLHVGTPKTGTSHLQDVLFRNREQLLRAGVLYPADRFDAHFLAALDLMRLPWGGLETEAIGAWDALAAQVREHRGTAIISHEILATASRSQVGRALESLGHGAGTEVHVVVSVRDLVRQIPAEWQENIKHRSTISFERFLAELRDPERASRIATWFWGVQEIPDILDRWAHDVPPEHVHVVTVPPSGGKRDLLWRRFAGVFGLDDLGGVELDLHAERANPSLGVPETALLRRINKSVNPVLDPPDYRPLVRELLAHQTLSQRTRSPRLGLPADVHPWAEGLGHAWVEELRRRRYDVVGDLDDLTGAPAAPHWADPDAPRESQVAGAAVDAIRALLLENARRGHEEARLHGEVEHLRHELARAHGRSVQRAKERTLRVARRSVLGRALHRVYRAARGRSARSA</sequence>
<evidence type="ECO:0000313" key="2">
    <source>
        <dbReference type="Proteomes" id="UP000077868"/>
    </source>
</evidence>
<dbReference type="PATRIC" id="fig|1300347.3.peg.1370"/>
<dbReference type="SUPFAM" id="SSF52540">
    <property type="entry name" value="P-loop containing nucleoside triphosphate hydrolases"/>
    <property type="match status" value="1"/>
</dbReference>
<dbReference type="Gene3D" id="3.40.50.300">
    <property type="entry name" value="P-loop containing nucleotide triphosphate hydrolases"/>
    <property type="match status" value="1"/>
</dbReference>
<dbReference type="OrthoDB" id="5144031at2"/>
<evidence type="ECO:0000313" key="1">
    <source>
        <dbReference type="EMBL" id="ANH37809.1"/>
    </source>
</evidence>
<dbReference type="AlphaFoldDB" id="A0A1A9GHK7"/>
<dbReference type="EMBL" id="CP015079">
    <property type="protein sequence ID" value="ANH37809.1"/>
    <property type="molecule type" value="Genomic_DNA"/>
</dbReference>
<accession>A0A1A9GHK7</accession>